<protein>
    <recommendedName>
        <fullName evidence="3">Protein kinase domain-containing protein</fullName>
    </recommendedName>
</protein>
<dbReference type="Proteomes" id="UP000076871">
    <property type="component" value="Unassembled WGS sequence"/>
</dbReference>
<sequence length="371" mass="42693">MSHVPTSNEWSSSAVQPQPNGDIFASLLSFEIRWRDRQPFLESRGYMLRPRYRPGWVPSWRGTARFPIFFEDSLTLPFREHLVDATRIADGQLVYIKRVQTGDDESQIATMLSSPPLRDDPENHSVPILDTFRDAEDENISYIVMPFLRLVDEPPFALVGEMVDCVDQIMEVSQDPEHSIRAFDCTYKNLMMDAHAMYPQGFHPIRESFFPDGVTTAAPHLRRADVNVKYYYIDYGISVYFPPNADQKLVVGTLGRDQEVPELSDDVPYDPFKVDVFIVGNFFLHTFFGKFTNVDFLLPLIAYMTIADPSQRPTAAQAFAYWQKLRDTVSELHMMWHPRPRDGSLISTAFFDFVSLVNATSYFGRRLTGWV</sequence>
<dbReference type="SUPFAM" id="SSF56112">
    <property type="entry name" value="Protein kinase-like (PK-like)"/>
    <property type="match status" value="1"/>
</dbReference>
<dbReference type="STRING" id="1314785.A0A165IJQ8"/>
<gene>
    <name evidence="1" type="ORF">LAESUDRAFT_638707</name>
</gene>
<dbReference type="EMBL" id="KV427605">
    <property type="protein sequence ID" value="KZT13173.1"/>
    <property type="molecule type" value="Genomic_DNA"/>
</dbReference>
<dbReference type="OrthoDB" id="5987198at2759"/>
<dbReference type="RefSeq" id="XP_040770683.1">
    <property type="nucleotide sequence ID" value="XM_040903485.1"/>
</dbReference>
<proteinExistence type="predicted"/>
<dbReference type="AlphaFoldDB" id="A0A165IJQ8"/>
<evidence type="ECO:0000313" key="1">
    <source>
        <dbReference type="EMBL" id="KZT13173.1"/>
    </source>
</evidence>
<keyword evidence="2" id="KW-1185">Reference proteome</keyword>
<dbReference type="InterPro" id="IPR011009">
    <property type="entry name" value="Kinase-like_dom_sf"/>
</dbReference>
<reference evidence="1 2" key="1">
    <citation type="journal article" date="2016" name="Mol. Biol. Evol.">
        <title>Comparative Genomics of Early-Diverging Mushroom-Forming Fungi Provides Insights into the Origins of Lignocellulose Decay Capabilities.</title>
        <authorList>
            <person name="Nagy L.G."/>
            <person name="Riley R."/>
            <person name="Tritt A."/>
            <person name="Adam C."/>
            <person name="Daum C."/>
            <person name="Floudas D."/>
            <person name="Sun H."/>
            <person name="Yadav J.S."/>
            <person name="Pangilinan J."/>
            <person name="Larsson K.H."/>
            <person name="Matsuura K."/>
            <person name="Barry K."/>
            <person name="Labutti K."/>
            <person name="Kuo R."/>
            <person name="Ohm R.A."/>
            <person name="Bhattacharya S.S."/>
            <person name="Shirouzu T."/>
            <person name="Yoshinaga Y."/>
            <person name="Martin F.M."/>
            <person name="Grigoriev I.V."/>
            <person name="Hibbett D.S."/>
        </authorList>
    </citation>
    <scope>NUCLEOTIDE SEQUENCE [LARGE SCALE GENOMIC DNA]</scope>
    <source>
        <strain evidence="1 2">93-53</strain>
    </source>
</reference>
<dbReference type="InParanoid" id="A0A165IJQ8"/>
<accession>A0A165IJQ8</accession>
<dbReference type="GeneID" id="63820516"/>
<evidence type="ECO:0008006" key="3">
    <source>
        <dbReference type="Google" id="ProtNLM"/>
    </source>
</evidence>
<organism evidence="1 2">
    <name type="scientific">Laetiporus sulphureus 93-53</name>
    <dbReference type="NCBI Taxonomy" id="1314785"/>
    <lineage>
        <taxon>Eukaryota</taxon>
        <taxon>Fungi</taxon>
        <taxon>Dikarya</taxon>
        <taxon>Basidiomycota</taxon>
        <taxon>Agaricomycotina</taxon>
        <taxon>Agaricomycetes</taxon>
        <taxon>Polyporales</taxon>
        <taxon>Laetiporus</taxon>
    </lineage>
</organism>
<name>A0A165IJQ8_9APHY</name>
<evidence type="ECO:0000313" key="2">
    <source>
        <dbReference type="Proteomes" id="UP000076871"/>
    </source>
</evidence>